<organism evidence="2 3">
    <name type="scientific">Flavobacterium arsenatis</name>
    <dbReference type="NCBI Taxonomy" id="1484332"/>
    <lineage>
        <taxon>Bacteria</taxon>
        <taxon>Pseudomonadati</taxon>
        <taxon>Bacteroidota</taxon>
        <taxon>Flavobacteriia</taxon>
        <taxon>Flavobacteriales</taxon>
        <taxon>Flavobacteriaceae</taxon>
        <taxon>Flavobacterium</taxon>
    </lineage>
</organism>
<dbReference type="EMBL" id="JAVDVI010000021">
    <property type="protein sequence ID" value="MDR6969466.1"/>
    <property type="molecule type" value="Genomic_DNA"/>
</dbReference>
<proteinExistence type="predicted"/>
<evidence type="ECO:0000256" key="1">
    <source>
        <dbReference type="SAM" id="Phobius"/>
    </source>
</evidence>
<reference evidence="2 3" key="1">
    <citation type="submission" date="2023-07" db="EMBL/GenBank/DDBJ databases">
        <title>Sorghum-associated microbial communities from plants grown in Nebraska, USA.</title>
        <authorList>
            <person name="Schachtman D."/>
        </authorList>
    </citation>
    <scope>NUCLEOTIDE SEQUENCE [LARGE SCALE GENOMIC DNA]</scope>
    <source>
        <strain evidence="2 3">3773</strain>
    </source>
</reference>
<gene>
    <name evidence="2" type="ORF">J2X31_003497</name>
</gene>
<keyword evidence="1" id="KW-1133">Transmembrane helix</keyword>
<dbReference type="RefSeq" id="WP_310028564.1">
    <property type="nucleotide sequence ID" value="NZ_JAVDVI010000021.1"/>
</dbReference>
<keyword evidence="1" id="KW-0812">Transmembrane</keyword>
<evidence type="ECO:0000313" key="3">
    <source>
        <dbReference type="Proteomes" id="UP001255185"/>
    </source>
</evidence>
<sequence>MAFEKIKENTQDLQDQAKGYLDSNVAYYKLWFFKIAMKSTTMILKIFLLAVMLVMVTVFFSVAAAIAIGYALDNFAYGFLIIGGIYLILSILIYKIQDKIVEGPILERFSEFFFND</sequence>
<dbReference type="Proteomes" id="UP001255185">
    <property type="component" value="Unassembled WGS sequence"/>
</dbReference>
<feature type="transmembrane region" description="Helical" evidence="1">
    <location>
        <begin position="46"/>
        <end position="69"/>
    </location>
</feature>
<keyword evidence="3" id="KW-1185">Reference proteome</keyword>
<protein>
    <submittedName>
        <fullName evidence="2">Membrane protein YagU involved in acid resistance</fullName>
    </submittedName>
</protein>
<feature type="transmembrane region" description="Helical" evidence="1">
    <location>
        <begin position="75"/>
        <end position="94"/>
    </location>
</feature>
<comment type="caution">
    <text evidence="2">The sequence shown here is derived from an EMBL/GenBank/DDBJ whole genome shotgun (WGS) entry which is preliminary data.</text>
</comment>
<keyword evidence="1" id="KW-0472">Membrane</keyword>
<name>A0ABU1TUB2_9FLAO</name>
<accession>A0ABU1TUB2</accession>
<evidence type="ECO:0000313" key="2">
    <source>
        <dbReference type="EMBL" id="MDR6969466.1"/>
    </source>
</evidence>